<evidence type="ECO:0000313" key="11">
    <source>
        <dbReference type="EMBL" id="MVT72293.1"/>
    </source>
</evidence>
<feature type="compositionally biased region" description="Basic and acidic residues" evidence="10">
    <location>
        <begin position="513"/>
        <end position="523"/>
    </location>
</feature>
<sequence>MDVQETTTACRDAFAELASPAWIHDPYPFMRWLRDHDPVHRAASGLFLLSRHADIHWALKATGDAFRGPAPSELARYFPHAATSLSLNLLASTLAMKDPPTHTRLRRLISRDFTMGQIDNLRPSIARIVEARLDGMAPALERGEAVDLHREFALALPILVFAELFGMPQDDMFGLAAGIGAILEGLSPHTSDPRLAAADAASARVKAYFGGLIQRKRTDPSHDIVSMLVGAHDDDADTLSDAELISMLWGMLLGGFATTAATIDHAVLAMLAYPEQRHWLQGDAMGVKAFVEEVLRCDAPAMFSSIPRIAQRDIELGGVVIPKNADVRVLIASGNRDPDAFADPDRFDPARFYGTSPGMSTDGKIMLSFGHGIHFCLGAQLARVQLAESLPRIQARFPALALAELPTREPSAFLRTFRALPVRLRAQGAEMRVVVDQDLCGTSGQCVLTLPGTFRQREPDGVAEVCGATVPQALHVAVRLAASQCPVAAIRVIRSEAGGDERASADSAPSPAEAERHAARDQRNPGGHHGTV</sequence>
<reference evidence="11 12" key="1">
    <citation type="submission" date="2019-12" db="EMBL/GenBank/DDBJ databases">
        <title>Draft genome sequences Bradyrhizobium cajani AMBPC1010, Bradyrhizobium pachyrhizi AMBPC1040 and Bradyrhizobium yuanmingense ALSPC3051, three plant growth promoting strains isolated from nodules of Cajanus cajan L. in Dominican Republic.</title>
        <authorList>
            <person name="Flores-Felix J.D."/>
            <person name="Araujo J."/>
            <person name="Diaz-Alcantara C."/>
            <person name="Gonzalez-Andres F."/>
            <person name="Velazquez E."/>
        </authorList>
    </citation>
    <scope>NUCLEOTIDE SEQUENCE [LARGE SCALE GENOMIC DNA]</scope>
    <source>
        <strain evidence="11 12">1010</strain>
    </source>
</reference>
<dbReference type="InterPro" id="IPR001128">
    <property type="entry name" value="Cyt_P450"/>
</dbReference>
<dbReference type="AlphaFoldDB" id="A0A844SZG4"/>
<evidence type="ECO:0000256" key="10">
    <source>
        <dbReference type="SAM" id="MobiDB-lite"/>
    </source>
</evidence>
<dbReference type="Pfam" id="PF13459">
    <property type="entry name" value="Fer4_15"/>
    <property type="match status" value="1"/>
</dbReference>
<evidence type="ECO:0000256" key="9">
    <source>
        <dbReference type="RuleBase" id="RU000461"/>
    </source>
</evidence>
<keyword evidence="3 9" id="KW-0349">Heme</keyword>
<dbReference type="Gene3D" id="1.10.630.10">
    <property type="entry name" value="Cytochrome P450"/>
    <property type="match status" value="1"/>
</dbReference>
<dbReference type="PROSITE" id="PS00086">
    <property type="entry name" value="CYTOCHROME_P450"/>
    <property type="match status" value="1"/>
</dbReference>
<dbReference type="GO" id="GO:0016705">
    <property type="term" value="F:oxidoreductase activity, acting on paired donors, with incorporation or reduction of molecular oxygen"/>
    <property type="evidence" value="ECO:0007669"/>
    <property type="project" value="InterPro"/>
</dbReference>
<evidence type="ECO:0000256" key="4">
    <source>
        <dbReference type="ARBA" id="ARBA00022723"/>
    </source>
</evidence>
<dbReference type="InterPro" id="IPR002397">
    <property type="entry name" value="Cyt_P450_B"/>
</dbReference>
<dbReference type="PANTHER" id="PTHR46696:SF1">
    <property type="entry name" value="CYTOCHROME P450 YJIB-RELATED"/>
    <property type="match status" value="1"/>
</dbReference>
<dbReference type="InterPro" id="IPR036396">
    <property type="entry name" value="Cyt_P450_sf"/>
</dbReference>
<keyword evidence="7 9" id="KW-0503">Monooxygenase</keyword>
<evidence type="ECO:0000256" key="6">
    <source>
        <dbReference type="ARBA" id="ARBA00023004"/>
    </source>
</evidence>
<dbReference type="SUPFAM" id="SSF48264">
    <property type="entry name" value="Cytochrome P450"/>
    <property type="match status" value="1"/>
</dbReference>
<keyword evidence="4 9" id="KW-0479">Metal-binding</keyword>
<dbReference type="FunFam" id="1.10.630.10:FF:000018">
    <property type="entry name" value="Cytochrome P450 monooxygenase"/>
    <property type="match status" value="1"/>
</dbReference>
<comment type="caution">
    <text evidence="11">The sequence shown here is derived from an EMBL/GenBank/DDBJ whole genome shotgun (WGS) entry which is preliminary data.</text>
</comment>
<dbReference type="EMBL" id="WQNE01000002">
    <property type="protein sequence ID" value="MVT72293.1"/>
    <property type="molecule type" value="Genomic_DNA"/>
</dbReference>
<evidence type="ECO:0000256" key="7">
    <source>
        <dbReference type="ARBA" id="ARBA00023033"/>
    </source>
</evidence>
<evidence type="ECO:0000256" key="1">
    <source>
        <dbReference type="ARBA" id="ARBA00001971"/>
    </source>
</evidence>
<keyword evidence="12" id="KW-1185">Reference proteome</keyword>
<dbReference type="PRINTS" id="PR00385">
    <property type="entry name" value="P450"/>
</dbReference>
<dbReference type="SUPFAM" id="SSF54862">
    <property type="entry name" value="4Fe-4S ferredoxins"/>
    <property type="match status" value="1"/>
</dbReference>
<comment type="similarity">
    <text evidence="2 9">Belongs to the cytochrome P450 family.</text>
</comment>
<evidence type="ECO:0000256" key="5">
    <source>
        <dbReference type="ARBA" id="ARBA00023002"/>
    </source>
</evidence>
<dbReference type="PANTHER" id="PTHR46696">
    <property type="entry name" value="P450, PUTATIVE (EUROFUNG)-RELATED"/>
    <property type="match status" value="1"/>
</dbReference>
<dbReference type="GO" id="GO:0005506">
    <property type="term" value="F:iron ion binding"/>
    <property type="evidence" value="ECO:0007669"/>
    <property type="project" value="InterPro"/>
</dbReference>
<organism evidence="11 12">
    <name type="scientific">Bradyrhizobium cajani</name>
    <dbReference type="NCBI Taxonomy" id="1928661"/>
    <lineage>
        <taxon>Bacteria</taxon>
        <taxon>Pseudomonadati</taxon>
        <taxon>Pseudomonadota</taxon>
        <taxon>Alphaproteobacteria</taxon>
        <taxon>Hyphomicrobiales</taxon>
        <taxon>Nitrobacteraceae</taxon>
        <taxon>Bradyrhizobium</taxon>
    </lineage>
</organism>
<dbReference type="Pfam" id="PF00067">
    <property type="entry name" value="p450"/>
    <property type="match status" value="1"/>
</dbReference>
<dbReference type="InterPro" id="IPR017972">
    <property type="entry name" value="Cyt_P450_CS"/>
</dbReference>
<name>A0A844SZG4_9BRAD</name>
<dbReference type="OrthoDB" id="9801155at2"/>
<feature type="region of interest" description="Disordered" evidence="10">
    <location>
        <begin position="498"/>
        <end position="532"/>
    </location>
</feature>
<dbReference type="RefSeq" id="WP_157327932.1">
    <property type="nucleotide sequence ID" value="NZ_JANADL010000026.1"/>
</dbReference>
<proteinExistence type="inferred from homology"/>
<dbReference type="PRINTS" id="PR00359">
    <property type="entry name" value="BP450"/>
</dbReference>
<gene>
    <name evidence="11" type="ORF">GPL20_04085</name>
</gene>
<comment type="function">
    <text evidence="8">Cytochromes P450 are a group of heme-thiolate monooxygenases. They oxidize a variety of structurally unrelated compounds, including steroids, fatty acids, and xenobiotics.</text>
</comment>
<evidence type="ECO:0000256" key="8">
    <source>
        <dbReference type="ARBA" id="ARBA00043906"/>
    </source>
</evidence>
<accession>A0A844SZG4</accession>
<evidence type="ECO:0000256" key="2">
    <source>
        <dbReference type="ARBA" id="ARBA00010617"/>
    </source>
</evidence>
<keyword evidence="6 9" id="KW-0408">Iron</keyword>
<protein>
    <submittedName>
        <fullName evidence="11">Cytochrome P450</fullName>
    </submittedName>
</protein>
<comment type="cofactor">
    <cofactor evidence="1">
        <name>heme</name>
        <dbReference type="ChEBI" id="CHEBI:30413"/>
    </cofactor>
</comment>
<dbReference type="GO" id="GO:0004497">
    <property type="term" value="F:monooxygenase activity"/>
    <property type="evidence" value="ECO:0007669"/>
    <property type="project" value="UniProtKB-KW"/>
</dbReference>
<evidence type="ECO:0000256" key="3">
    <source>
        <dbReference type="ARBA" id="ARBA00022617"/>
    </source>
</evidence>
<dbReference type="Proteomes" id="UP000449969">
    <property type="component" value="Unassembled WGS sequence"/>
</dbReference>
<keyword evidence="5 9" id="KW-0560">Oxidoreductase</keyword>
<dbReference type="GO" id="GO:0020037">
    <property type="term" value="F:heme binding"/>
    <property type="evidence" value="ECO:0007669"/>
    <property type="project" value="InterPro"/>
</dbReference>
<dbReference type="Gene3D" id="3.30.70.20">
    <property type="match status" value="1"/>
</dbReference>
<evidence type="ECO:0000313" key="12">
    <source>
        <dbReference type="Proteomes" id="UP000449969"/>
    </source>
</evidence>